<feature type="transmembrane region" description="Helical" evidence="1">
    <location>
        <begin position="192"/>
        <end position="210"/>
    </location>
</feature>
<evidence type="ECO:0000313" key="2">
    <source>
        <dbReference type="EMBL" id="KJE27741.1"/>
    </source>
</evidence>
<protein>
    <submittedName>
        <fullName evidence="2">Cytochrome C biogenesis transmembrane region family protein</fullName>
    </submittedName>
</protein>
<keyword evidence="1" id="KW-0472">Membrane</keyword>
<evidence type="ECO:0000256" key="1">
    <source>
        <dbReference type="SAM" id="Phobius"/>
    </source>
</evidence>
<dbReference type="OrthoDB" id="5244297at2"/>
<organism evidence="2 3">
    <name type="scientific">Geobacillus kaustophilus</name>
    <dbReference type="NCBI Taxonomy" id="1462"/>
    <lineage>
        <taxon>Bacteria</taxon>
        <taxon>Bacillati</taxon>
        <taxon>Bacillota</taxon>
        <taxon>Bacilli</taxon>
        <taxon>Bacillales</taxon>
        <taxon>Anoxybacillaceae</taxon>
        <taxon>Geobacillus</taxon>
        <taxon>Geobacillus thermoleovorans group</taxon>
    </lineage>
</organism>
<dbReference type="AlphaFoldDB" id="A0A0D8BUA4"/>
<evidence type="ECO:0000313" key="3">
    <source>
        <dbReference type="Proteomes" id="UP000032522"/>
    </source>
</evidence>
<dbReference type="EMBL" id="JYBP01000003">
    <property type="protein sequence ID" value="KJE27741.1"/>
    <property type="molecule type" value="Genomic_DNA"/>
</dbReference>
<sequence>MDVSMGIVFSAGVVAALNPCGVALLPAFIVYLMGGEEAHWTKGVQAGIMMTLGFLSIFLPIGLLMSLFQGVIGRYLSAAVTVMGLLLILAGIWMWLGREFRMANPFRVKKGSHPAWSFYLYGIAYAITSLGCTLPMFFLTVASALLAGDLAGGMTRFAAYTLGMGLVVTAISVAAVMSRALIERVIKNVAPFLYKASSLLLVGSGVYLIVKFWPFS</sequence>
<keyword evidence="1 2" id="KW-0812">Transmembrane</keyword>
<dbReference type="PANTHER" id="PTHR31272">
    <property type="entry name" value="CYTOCHROME C-TYPE BIOGENESIS PROTEIN HI_1454-RELATED"/>
    <property type="match status" value="1"/>
</dbReference>
<feature type="transmembrane region" description="Helical" evidence="1">
    <location>
        <begin position="46"/>
        <end position="69"/>
    </location>
</feature>
<proteinExistence type="predicted"/>
<feature type="transmembrane region" description="Helical" evidence="1">
    <location>
        <begin position="118"/>
        <end position="145"/>
    </location>
</feature>
<keyword evidence="1" id="KW-1133">Transmembrane helix</keyword>
<dbReference type="Proteomes" id="UP000032522">
    <property type="component" value="Unassembled WGS sequence"/>
</dbReference>
<dbReference type="RefSeq" id="WP_044732633.1">
    <property type="nucleotide sequence ID" value="NZ_JYBP01000003.1"/>
</dbReference>
<feature type="transmembrane region" description="Helical" evidence="1">
    <location>
        <begin position="6"/>
        <end position="34"/>
    </location>
</feature>
<comment type="caution">
    <text evidence="2">The sequence shown here is derived from an EMBL/GenBank/DDBJ whole genome shotgun (WGS) entry which is preliminary data.</text>
</comment>
<feature type="transmembrane region" description="Helical" evidence="1">
    <location>
        <begin position="157"/>
        <end position="180"/>
    </location>
</feature>
<dbReference type="PATRIC" id="fig|1462.6.peg.3500"/>
<gene>
    <name evidence="2" type="ORF">LG52_3185</name>
</gene>
<feature type="transmembrane region" description="Helical" evidence="1">
    <location>
        <begin position="75"/>
        <end position="97"/>
    </location>
</feature>
<reference evidence="2 3" key="1">
    <citation type="submission" date="2015-01" db="EMBL/GenBank/DDBJ databases">
        <authorList>
            <person name="Filippidou S."/>
            <person name="Jeanneret N."/>
            <person name="Russel-Delif L."/>
            <person name="Junier T."/>
            <person name="Wunderlin T."/>
            <person name="Molina V."/>
            <person name="Johnson S.L."/>
            <person name="Davenport K.W."/>
            <person name="Chain P.S."/>
            <person name="Dorador C."/>
            <person name="Junier P."/>
        </authorList>
    </citation>
    <scope>NUCLEOTIDE SEQUENCE [LARGE SCALE GENOMIC DNA]</scope>
    <source>
        <strain evidence="2 3">Et7/4</strain>
    </source>
</reference>
<dbReference type="InterPro" id="IPR051790">
    <property type="entry name" value="Cytochrome_c-biogenesis_DsbD"/>
</dbReference>
<dbReference type="PANTHER" id="PTHR31272:SF4">
    <property type="entry name" value="CYTOCHROME C-TYPE BIOGENESIS PROTEIN HI_1454-RELATED"/>
    <property type="match status" value="1"/>
</dbReference>
<accession>A0A0D8BUA4</accession>
<name>A0A0D8BUA4_GEOKU</name>